<protein>
    <submittedName>
        <fullName evidence="1">Uncharacterized protein</fullName>
    </submittedName>
</protein>
<sequence length="84" mass="9396">MLRRTIKRRTFSDGLRNRRLGLLQIVGPRDGAGHGDLSGPRARRDTGRVLRAPANGLVHAMVRDLQSASWLIAPVMGVIDWTRR</sequence>
<gene>
    <name evidence="1" type="ORF">IPOD504_LOCUS9097</name>
</gene>
<reference evidence="1" key="1">
    <citation type="submission" date="2022-03" db="EMBL/GenBank/DDBJ databases">
        <authorList>
            <person name="Martin H S."/>
        </authorList>
    </citation>
    <scope>NUCLEOTIDE SEQUENCE</scope>
</reference>
<name>A0ABN8IE03_9NEOP</name>
<feature type="non-terminal residue" evidence="1">
    <location>
        <position position="84"/>
    </location>
</feature>
<keyword evidence="2" id="KW-1185">Reference proteome</keyword>
<evidence type="ECO:0000313" key="2">
    <source>
        <dbReference type="Proteomes" id="UP000837857"/>
    </source>
</evidence>
<organism evidence="1 2">
    <name type="scientific">Iphiclides podalirius</name>
    <name type="common">scarce swallowtail</name>
    <dbReference type="NCBI Taxonomy" id="110791"/>
    <lineage>
        <taxon>Eukaryota</taxon>
        <taxon>Metazoa</taxon>
        <taxon>Ecdysozoa</taxon>
        <taxon>Arthropoda</taxon>
        <taxon>Hexapoda</taxon>
        <taxon>Insecta</taxon>
        <taxon>Pterygota</taxon>
        <taxon>Neoptera</taxon>
        <taxon>Endopterygota</taxon>
        <taxon>Lepidoptera</taxon>
        <taxon>Glossata</taxon>
        <taxon>Ditrysia</taxon>
        <taxon>Papilionoidea</taxon>
        <taxon>Papilionidae</taxon>
        <taxon>Papilioninae</taxon>
        <taxon>Iphiclides</taxon>
    </lineage>
</organism>
<dbReference type="EMBL" id="OW152834">
    <property type="protein sequence ID" value="CAH2055780.1"/>
    <property type="molecule type" value="Genomic_DNA"/>
</dbReference>
<accession>A0ABN8IE03</accession>
<proteinExistence type="predicted"/>
<evidence type="ECO:0000313" key="1">
    <source>
        <dbReference type="EMBL" id="CAH2055780.1"/>
    </source>
</evidence>
<dbReference type="Proteomes" id="UP000837857">
    <property type="component" value="Chromosome 22"/>
</dbReference>